<dbReference type="PROSITE" id="PS00598">
    <property type="entry name" value="CHROMO_1"/>
    <property type="match status" value="1"/>
</dbReference>
<dbReference type="SUPFAM" id="SSF54160">
    <property type="entry name" value="Chromo domain-like"/>
    <property type="match status" value="1"/>
</dbReference>
<feature type="domain" description="Chromo" evidence="4">
    <location>
        <begin position="27"/>
        <end position="87"/>
    </location>
</feature>
<dbReference type="GO" id="GO:0006338">
    <property type="term" value="P:chromatin remodeling"/>
    <property type="evidence" value="ECO:0007669"/>
    <property type="project" value="UniProtKB-ARBA"/>
</dbReference>
<dbReference type="SMART" id="SM00298">
    <property type="entry name" value="CHROMO"/>
    <property type="match status" value="1"/>
</dbReference>
<keyword evidence="2" id="KW-0539">Nucleus</keyword>
<dbReference type="CDD" id="cd18968">
    <property type="entry name" value="chromodomain"/>
    <property type="match status" value="1"/>
</dbReference>
<proteinExistence type="predicted"/>
<evidence type="ECO:0000313" key="5">
    <source>
        <dbReference type="EMBL" id="KAG1826216.1"/>
    </source>
</evidence>
<dbReference type="RefSeq" id="XP_041199469.1">
    <property type="nucleotide sequence ID" value="XM_041334327.1"/>
</dbReference>
<dbReference type="GeneID" id="64628344"/>
<feature type="compositionally biased region" description="Basic and acidic residues" evidence="3">
    <location>
        <begin position="115"/>
        <end position="124"/>
    </location>
</feature>
<evidence type="ECO:0000313" key="6">
    <source>
        <dbReference type="Proteomes" id="UP000807769"/>
    </source>
</evidence>
<dbReference type="Pfam" id="PF00385">
    <property type="entry name" value="Chromo"/>
    <property type="match status" value="1"/>
</dbReference>
<dbReference type="InterPro" id="IPR016197">
    <property type="entry name" value="Chromo-like_dom_sf"/>
</dbReference>
<dbReference type="OrthoDB" id="433924at2759"/>
<reference evidence="5" key="1">
    <citation type="journal article" date="2020" name="New Phytol.">
        <title>Comparative genomics reveals dynamic genome evolution in host specialist ectomycorrhizal fungi.</title>
        <authorList>
            <person name="Lofgren L.A."/>
            <person name="Nguyen N.H."/>
            <person name="Vilgalys R."/>
            <person name="Ruytinx J."/>
            <person name="Liao H.L."/>
            <person name="Branco S."/>
            <person name="Kuo A."/>
            <person name="LaButti K."/>
            <person name="Lipzen A."/>
            <person name="Andreopoulos W."/>
            <person name="Pangilinan J."/>
            <person name="Riley R."/>
            <person name="Hundley H."/>
            <person name="Na H."/>
            <person name="Barry K."/>
            <person name="Grigoriev I.V."/>
            <person name="Stajich J.E."/>
            <person name="Kennedy P.G."/>
        </authorList>
    </citation>
    <scope>NUCLEOTIDE SEQUENCE</scope>
    <source>
        <strain evidence="5">MN1</strain>
    </source>
</reference>
<sequence length="1006" mass="111410">MPSNQLIYVHSSFLCMGRKKKVEQEVYHVEVITKARVSEEGDWEYYVKWAGYDSDADTWEPSQNVSKCQRLLSSFWDHVGTDDDDYSVGYEIVAKDYWIKKEKEFFAMQFSEDAKRISEKDTKKPPIKQTAKAPEPKQVESDTDGSEESDVPLKQRSSVPKTLPGRGEKRNNTLISSDSDSDSSEDRPSKQRRKHTHSKSRSTTADKERSSAAPASNPSAEQSSRLLPPPPRLSTSSAIPLSNVPRPPKIQPVRTHQDQKANPLVKSLELPSNAVQSGSTLSTKQRIAAGSGPSVAPKPKPLHTIPKLLTGLSFKKKPPEAKDPSSAIGSSFKKPFENEPLSAGGMQPSGPSAKEPSSTTSSFKKKPSENEPFSASDVEPSGPSTAGVEAGPSTTTPVWTGSSLATKQTVEEPSADWDYNTEVFSAADDNPPPPSPAPLIQHQLAKPAPPKPAFEQAADEFLQSLSLNVPGLNSPLEPSVSDGTQEVDSFRPKALTSMKTSVMPKIPKKWKWEGDLFVDFAKNQAEKVCEVTIKDSTDSRDNGARMSFMMAQTDSIRIRKLYNVTDLTPVFRACGEAQQFAKLEALENQDSQALHGLFRHMSVQRQVAVLPLSLDGAELALLFIFSPSLDALCRFLRVPEHLRQDSQNTHVLVALLPWLVSSAKYSKGTTRNRVDETIQQLSTPSGQSKDSRRRILREAAMAIDLLSIPRELLDFMQFSNRKYCIWSFPADGAALNPGFETRQLKYVLDKTKAASVSLDGEARVIFIHIGALKTFYELSAVVTKRRDAPEVRFFTYGTHESVPSSRWGMREIFPLGGIVTFTPLAITEDPVGCYNLMRNLAQHPLWECYLIPSIVGLSHALACGKDKPVPEIMSMDSCLLPILDLGDAGSVSVMKAPTKYNDDAWIVDTFEKQLLGVEDMLRECIKNSMERFAQCSESDILVEADREISQDLINMELQPTFMDNYRRFVVIRAASEETRGPPEGGLGLEWSSISNFAFRDDYFLGS</sequence>
<evidence type="ECO:0000259" key="4">
    <source>
        <dbReference type="PROSITE" id="PS50013"/>
    </source>
</evidence>
<feature type="region of interest" description="Disordered" evidence="3">
    <location>
        <begin position="115"/>
        <end position="437"/>
    </location>
</feature>
<feature type="compositionally biased region" description="Polar residues" evidence="3">
    <location>
        <begin position="392"/>
        <end position="408"/>
    </location>
</feature>
<dbReference type="Proteomes" id="UP000807769">
    <property type="component" value="Unassembled WGS sequence"/>
</dbReference>
<gene>
    <name evidence="5" type="ORF">BJ212DRAFT_1318680</name>
</gene>
<dbReference type="AlphaFoldDB" id="A0A9P7ENJ1"/>
<dbReference type="InterPro" id="IPR000953">
    <property type="entry name" value="Chromo/chromo_shadow_dom"/>
</dbReference>
<feature type="compositionally biased region" description="Low complexity" evidence="3">
    <location>
        <begin position="211"/>
        <end position="226"/>
    </location>
</feature>
<keyword evidence="6" id="KW-1185">Reference proteome</keyword>
<comment type="caution">
    <text evidence="5">The sequence shown here is derived from an EMBL/GenBank/DDBJ whole genome shotgun (WGS) entry which is preliminary data.</text>
</comment>
<dbReference type="Gene3D" id="2.40.50.40">
    <property type="match status" value="1"/>
</dbReference>
<dbReference type="InterPro" id="IPR023780">
    <property type="entry name" value="Chromo_domain"/>
</dbReference>
<organism evidence="5 6">
    <name type="scientific">Suillus subaureus</name>
    <dbReference type="NCBI Taxonomy" id="48587"/>
    <lineage>
        <taxon>Eukaryota</taxon>
        <taxon>Fungi</taxon>
        <taxon>Dikarya</taxon>
        <taxon>Basidiomycota</taxon>
        <taxon>Agaricomycotina</taxon>
        <taxon>Agaricomycetes</taxon>
        <taxon>Agaricomycetidae</taxon>
        <taxon>Boletales</taxon>
        <taxon>Suillineae</taxon>
        <taxon>Suillaceae</taxon>
        <taxon>Suillus</taxon>
    </lineage>
</organism>
<dbReference type="PROSITE" id="PS50013">
    <property type="entry name" value="CHROMO_2"/>
    <property type="match status" value="1"/>
</dbReference>
<dbReference type="GO" id="GO:0005634">
    <property type="term" value="C:nucleus"/>
    <property type="evidence" value="ECO:0007669"/>
    <property type="project" value="UniProtKB-SubCell"/>
</dbReference>
<feature type="compositionally biased region" description="Acidic residues" evidence="3">
    <location>
        <begin position="141"/>
        <end position="150"/>
    </location>
</feature>
<name>A0A9P7ENJ1_9AGAM</name>
<evidence type="ECO:0000256" key="3">
    <source>
        <dbReference type="SAM" id="MobiDB-lite"/>
    </source>
</evidence>
<comment type="subcellular location">
    <subcellularLocation>
        <location evidence="1">Nucleus</location>
    </subcellularLocation>
</comment>
<dbReference type="EMBL" id="JABBWG010000002">
    <property type="protein sequence ID" value="KAG1826216.1"/>
    <property type="molecule type" value="Genomic_DNA"/>
</dbReference>
<feature type="compositionally biased region" description="Polar residues" evidence="3">
    <location>
        <begin position="273"/>
        <end position="285"/>
    </location>
</feature>
<evidence type="ECO:0000256" key="1">
    <source>
        <dbReference type="ARBA" id="ARBA00004123"/>
    </source>
</evidence>
<accession>A0A9P7ENJ1</accession>
<dbReference type="PANTHER" id="PTHR22812">
    <property type="entry name" value="CHROMOBOX PROTEIN"/>
    <property type="match status" value="1"/>
</dbReference>
<feature type="compositionally biased region" description="Basic residues" evidence="3">
    <location>
        <begin position="190"/>
        <end position="200"/>
    </location>
</feature>
<protein>
    <recommendedName>
        <fullName evidence="4">Chromo domain-containing protein</fullName>
    </recommendedName>
</protein>
<dbReference type="InterPro" id="IPR023779">
    <property type="entry name" value="Chromodomain_CS"/>
</dbReference>
<dbReference type="InterPro" id="IPR051219">
    <property type="entry name" value="Heterochromatin_chromo-domain"/>
</dbReference>
<evidence type="ECO:0000256" key="2">
    <source>
        <dbReference type="ARBA" id="ARBA00023242"/>
    </source>
</evidence>